<dbReference type="RefSeq" id="WP_315945788.1">
    <property type="nucleotide sequence ID" value="NZ_JAWCUA010000001.1"/>
</dbReference>
<evidence type="ECO:0000313" key="2">
    <source>
        <dbReference type="Proteomes" id="UP001257914"/>
    </source>
</evidence>
<evidence type="ECO:0000313" key="1">
    <source>
        <dbReference type="EMBL" id="MDU0111933.1"/>
    </source>
</evidence>
<name>A0ABU3QWY8_9GAMM</name>
<organism evidence="1 2">
    <name type="scientific">Psychrosphaera aquimarina</name>
    <dbReference type="NCBI Taxonomy" id="2044854"/>
    <lineage>
        <taxon>Bacteria</taxon>
        <taxon>Pseudomonadati</taxon>
        <taxon>Pseudomonadota</taxon>
        <taxon>Gammaproteobacteria</taxon>
        <taxon>Alteromonadales</taxon>
        <taxon>Pseudoalteromonadaceae</taxon>
        <taxon>Psychrosphaera</taxon>
    </lineage>
</organism>
<sequence length="96" mass="10825">MWLSCCQKHDFDYWKGGTYQARLDSDNAPKTCVSNVGEPEIAALMLAGVRVGGTPYLPTKFRWGYGWPYPRLYGVLTASELHQVNQLSIGLSWNKN</sequence>
<dbReference type="EMBL" id="JAWCUA010000001">
    <property type="protein sequence ID" value="MDU0111933.1"/>
    <property type="molecule type" value="Genomic_DNA"/>
</dbReference>
<reference evidence="1 2" key="1">
    <citation type="submission" date="2023-10" db="EMBL/GenBank/DDBJ databases">
        <title>Psychrosphaera aquimaarina strain SW33 isolated from seawater.</title>
        <authorList>
            <person name="Bayburt H."/>
            <person name="Kim J.M."/>
            <person name="Choi B.J."/>
            <person name="Jeon C.O."/>
        </authorList>
    </citation>
    <scope>NUCLEOTIDE SEQUENCE [LARGE SCALE GENOMIC DNA]</scope>
    <source>
        <strain evidence="1 2">KCTC 52743</strain>
    </source>
</reference>
<dbReference type="Proteomes" id="UP001257914">
    <property type="component" value="Unassembled WGS sequence"/>
</dbReference>
<gene>
    <name evidence="1" type="ORF">RT723_02710</name>
</gene>
<protein>
    <submittedName>
        <fullName evidence="1">Uncharacterized protein</fullName>
    </submittedName>
</protein>
<proteinExistence type="predicted"/>
<accession>A0ABU3QWY8</accession>
<keyword evidence="2" id="KW-1185">Reference proteome</keyword>
<comment type="caution">
    <text evidence="1">The sequence shown here is derived from an EMBL/GenBank/DDBJ whole genome shotgun (WGS) entry which is preliminary data.</text>
</comment>